<sequence>MQRSLRMNDLQLFALADKALHDNSKKGYLFKRTTEGSKWQLRWFVLYQNLFFYYDSESSGKPCGLIFLEGSYCSKAIQTGSSKNSTHLQHVFTISFPKEGSKQYEFKSETESECNAWVHCIDVASFSKMLLLKEELEQKHLHLVQIVETEKTAKSHYTQQCEELTIEIKKLRAELCSLKKEWKLTPYKRNNSIDFDDESEEVKKIKKVQSFFRGWLCRRRWKQIVEEYINSPHAENMRKRNSLVFRMVEAEEEYVEQLQLLVSCFLRPLKMAASSQKPPCSHDELNSIFLNSETIMFLHQIFLKGLTARMESWPTLVLGDLFDMLLPMLCIYQEYVRNHHFSLQVLAECKAKEKFATLLKRLEEKPVIANRTLETFLTYPMHQVPRYIITLHELLAHTPHNHVERRSLENAKSKLEELSRQMHDEVSETENIRKNLSIERIIIGGCDVLLDVNQVFIRQGSVLHLPVPKVIKRISSYKGDKEVVRQCFLFSNHILLCIRASNGKLNVVESVGRIPLTEATLIEEPAEQFAFIIDDFAEGSISYFSRANEATLPPLHLPANKQIYSGLDFKIIWDCKSGPPISIHLVAPTMQEKAAWTSDISQCIDNVHFNDLFHSTMSDSSSVTMPQSIRNDPRLYKDDVDIRFSRTLNSCKLPQIRYASPERLFERLTDLRFLSIDFLNTFLLTYRVFTDGVTVLEALKKVHYYPETQLSSMVSASLHDSTGSLEDLHRHVDVACPGATGQGHDIITLDYDYSRRISSTSEISDISDAHRESVVSTNSDTQMMHNLQQAQQQLISRNNQHWRLSYRKYQKDEITFVIRRQQRDAEINSKVEEEQARTRSSLAKSAEEQMNSQRLTITTDPVSSGLLSPGPEINVPVPPPPSPEVPDSFLHPDFVTESDKEQNSSEDSSVCNTSESDPQSENESFQEAEDKLSVPSHSQSSETLKADQSSPTSPTIISAAASLGTLVGSADSKSGSPRPSPVNKDAPQELPTSESPNTNTVTNTSPDESSNNIPTASASNNNIANHKPSSSNNTKNDCPLNTRNNNKISKNSTNVNFSTCNKNICKNVTQSPTPSPIKGILVNSISSLSSTHTTPTHTTSVPSGSTLSFILPSRISSPKFFGRGSTSSDKNSVKGGGGESTSSGPQYLKVRGATGKRGSSDTESTGYASTSTTPRSSFQTETTVLSTPRSSFQLPETPVMSSKAGVVVTSSRASSRRSSTASAASAFAVATAASSNPPDPGTRAAFELYGSQRGSRNPSAVGSDLKIPTTPNRVKRESVISTAATMRVLNVLRHWISKHSQDFQSDPRLMQMTTEFLEELVNNSSLLPAEHKAASQLLTMISKEDSSKKVDLDVLLAPPQMGCKDTFDTVSAMEIAESMTYLDHKIFISIQSEEFLGQAWMKSDRATRAPHILLMTRRFNEVSRLVASEIMRATDMQKRIMIIEKWAAVADICRMFHNFNGVLQICAAFTNSSVYRLKRTWERVKKTVPVRQSINKLQSLVNTDGRFRNMREALHRCDPPCIPYLGMYLTDLSFIEEGTPNFTEDGLLNFSKMRMIAHVIREVRQYQQTPYKIEMNPRAINYLLDTSRHLSDDELYQHSLVLEPRLSRLGTKITPTSGGSSFSGTSPSHFPGS</sequence>
<evidence type="ECO:0000256" key="2">
    <source>
        <dbReference type="PROSITE-ProRule" id="PRU00168"/>
    </source>
</evidence>
<feature type="compositionally biased region" description="Low complexity" evidence="4">
    <location>
        <begin position="991"/>
        <end position="1006"/>
    </location>
</feature>
<dbReference type="InterPro" id="IPR000048">
    <property type="entry name" value="IQ_motif_EF-hand-BS"/>
</dbReference>
<dbReference type="CDD" id="cd00160">
    <property type="entry name" value="RhoGEF"/>
    <property type="match status" value="1"/>
</dbReference>
<feature type="region of interest" description="Disordered" evidence="4">
    <location>
        <begin position="1118"/>
        <end position="1204"/>
    </location>
</feature>
<dbReference type="GO" id="GO:0005886">
    <property type="term" value="C:plasma membrane"/>
    <property type="evidence" value="ECO:0007669"/>
    <property type="project" value="TreeGrafter"/>
</dbReference>
<dbReference type="InterPro" id="IPR011993">
    <property type="entry name" value="PH-like_dom_sf"/>
</dbReference>
<evidence type="ECO:0000259" key="7">
    <source>
        <dbReference type="PROSITE" id="PS50010"/>
    </source>
</evidence>
<dbReference type="SMART" id="SM00015">
    <property type="entry name" value="IQ"/>
    <property type="match status" value="1"/>
</dbReference>
<dbReference type="InterPro" id="IPR023578">
    <property type="entry name" value="Ras_GEF_dom_sf"/>
</dbReference>
<keyword evidence="3" id="KW-0175">Coiled coil</keyword>
<dbReference type="InterPro" id="IPR001849">
    <property type="entry name" value="PH_domain"/>
</dbReference>
<feature type="region of interest" description="Disordered" evidence="4">
    <location>
        <begin position="1088"/>
        <end position="1107"/>
    </location>
</feature>
<dbReference type="STRING" id="32264.T1L121"/>
<feature type="compositionally biased region" description="Polar residues" evidence="4">
    <location>
        <begin position="935"/>
        <end position="956"/>
    </location>
</feature>
<dbReference type="PROSITE" id="PS00720">
    <property type="entry name" value="RASGEF"/>
    <property type="match status" value="1"/>
</dbReference>
<dbReference type="HOGENOM" id="CLU_003405_0_0_1"/>
<dbReference type="InterPro" id="IPR036964">
    <property type="entry name" value="RASGEF_cat_dom_sf"/>
</dbReference>
<dbReference type="PROSITE" id="PS50096">
    <property type="entry name" value="IQ"/>
    <property type="match status" value="1"/>
</dbReference>
<name>T1L121_TETUR</name>
<feature type="compositionally biased region" description="Acidic residues" evidence="4">
    <location>
        <begin position="918"/>
        <end position="927"/>
    </location>
</feature>
<dbReference type="EnsemblMetazoa" id="tetur31g00190.1">
    <property type="protein sequence ID" value="tetur31g00190.1"/>
    <property type="gene ID" value="tetur31g00190"/>
</dbReference>
<dbReference type="PROSITE" id="PS50003">
    <property type="entry name" value="PH_DOMAIN"/>
    <property type="match status" value="1"/>
</dbReference>
<dbReference type="Pfam" id="PF00169">
    <property type="entry name" value="PH"/>
    <property type="match status" value="1"/>
</dbReference>
<feature type="region of interest" description="Disordered" evidence="4">
    <location>
        <begin position="829"/>
        <end position="1053"/>
    </location>
</feature>
<evidence type="ECO:0000256" key="3">
    <source>
        <dbReference type="SAM" id="Coils"/>
    </source>
</evidence>
<feature type="domain" description="PH" evidence="5">
    <location>
        <begin position="22"/>
        <end position="126"/>
    </location>
</feature>
<feature type="compositionally biased region" description="Polar residues" evidence="4">
    <location>
        <begin position="905"/>
        <end position="917"/>
    </location>
</feature>
<feature type="domain" description="DH" evidence="7">
    <location>
        <begin position="239"/>
        <end position="425"/>
    </location>
</feature>
<dbReference type="SUPFAM" id="SSF50729">
    <property type="entry name" value="PH domain-like"/>
    <property type="match status" value="2"/>
</dbReference>
<feature type="compositionally biased region" description="Polar residues" evidence="4">
    <location>
        <begin position="838"/>
        <end position="866"/>
    </location>
</feature>
<dbReference type="InterPro" id="IPR008937">
    <property type="entry name" value="Ras-like_GEF"/>
</dbReference>
<feature type="domain" description="N-terminal Ras-GEF" evidence="8">
    <location>
        <begin position="652"/>
        <end position="771"/>
    </location>
</feature>
<dbReference type="PROSITE" id="PS50009">
    <property type="entry name" value="RASGEF_CAT"/>
    <property type="match status" value="1"/>
</dbReference>
<dbReference type="Pfam" id="PF00617">
    <property type="entry name" value="RasGEF"/>
    <property type="match status" value="1"/>
</dbReference>
<dbReference type="SMART" id="SM00233">
    <property type="entry name" value="PH"/>
    <property type="match status" value="2"/>
</dbReference>
<dbReference type="PANTHER" id="PTHR23113">
    <property type="entry name" value="GUANINE NUCLEOTIDE EXCHANGE FACTOR"/>
    <property type="match status" value="1"/>
</dbReference>
<dbReference type="CDD" id="cd00155">
    <property type="entry name" value="RasGEF"/>
    <property type="match status" value="1"/>
</dbReference>
<feature type="compositionally biased region" description="Low complexity" evidence="4">
    <location>
        <begin position="1088"/>
        <end position="1106"/>
    </location>
</feature>
<dbReference type="SMART" id="SM00325">
    <property type="entry name" value="RhoGEF"/>
    <property type="match status" value="1"/>
</dbReference>
<dbReference type="PROSITE" id="PS50010">
    <property type="entry name" value="DH_2"/>
    <property type="match status" value="1"/>
</dbReference>
<evidence type="ECO:0000256" key="1">
    <source>
        <dbReference type="ARBA" id="ARBA00022658"/>
    </source>
</evidence>
<dbReference type="EMBL" id="CAEY01000889">
    <property type="status" value="NOT_ANNOTATED_CDS"/>
    <property type="molecule type" value="Genomic_DNA"/>
</dbReference>
<dbReference type="InterPro" id="IPR035899">
    <property type="entry name" value="DBL_dom_sf"/>
</dbReference>
<keyword evidence="10" id="KW-1185">Reference proteome</keyword>
<keyword evidence="1 2" id="KW-0344">Guanine-nucleotide releasing factor</keyword>
<dbReference type="SUPFAM" id="SSF48065">
    <property type="entry name" value="DBL homology domain (DH-domain)"/>
    <property type="match status" value="1"/>
</dbReference>
<dbReference type="PROSITE" id="PS50212">
    <property type="entry name" value="RASGEF_NTER"/>
    <property type="match status" value="1"/>
</dbReference>
<dbReference type="Gene3D" id="1.20.870.10">
    <property type="entry name" value="Son of sevenless (SoS) protein Chain: S domain 1"/>
    <property type="match status" value="2"/>
</dbReference>
<dbReference type="GO" id="GO:0005085">
    <property type="term" value="F:guanyl-nucleotide exchange factor activity"/>
    <property type="evidence" value="ECO:0007669"/>
    <property type="project" value="UniProtKB-KW"/>
</dbReference>
<dbReference type="InterPro" id="IPR001895">
    <property type="entry name" value="RASGEF_cat_dom"/>
</dbReference>
<evidence type="ECO:0000313" key="10">
    <source>
        <dbReference type="Proteomes" id="UP000015104"/>
    </source>
</evidence>
<feature type="region of interest" description="Disordered" evidence="4">
    <location>
        <begin position="1612"/>
        <end position="1633"/>
    </location>
</feature>
<evidence type="ECO:0000256" key="4">
    <source>
        <dbReference type="SAM" id="MobiDB-lite"/>
    </source>
</evidence>
<accession>T1L121</accession>
<protein>
    <recommendedName>
        <fullName evidence="11">Ras-specific guanine nucleotide-releasing factor 2</fullName>
    </recommendedName>
</protein>
<dbReference type="Pfam" id="PF00621">
    <property type="entry name" value="RhoGEF"/>
    <property type="match status" value="1"/>
</dbReference>
<dbReference type="eggNOG" id="KOG3417">
    <property type="taxonomic scope" value="Eukaryota"/>
</dbReference>
<dbReference type="SMART" id="SM00147">
    <property type="entry name" value="RasGEF"/>
    <property type="match status" value="1"/>
</dbReference>
<dbReference type="InterPro" id="IPR019804">
    <property type="entry name" value="Ras_G-nucl-exch_fac_CS"/>
</dbReference>
<feature type="coiled-coil region" evidence="3">
    <location>
        <begin position="401"/>
        <end position="435"/>
    </location>
</feature>
<dbReference type="Gene3D" id="1.20.900.10">
    <property type="entry name" value="Dbl homology (DH) domain"/>
    <property type="match status" value="1"/>
</dbReference>
<dbReference type="SUPFAM" id="SSF48366">
    <property type="entry name" value="Ras GEF"/>
    <property type="match status" value="1"/>
</dbReference>
<feature type="compositionally biased region" description="Polar residues" evidence="4">
    <location>
        <begin position="1161"/>
        <end position="1194"/>
    </location>
</feature>
<dbReference type="Gene3D" id="1.10.840.10">
    <property type="entry name" value="Ras guanine-nucleotide exchange factors catalytic domain"/>
    <property type="match status" value="1"/>
</dbReference>
<dbReference type="GO" id="GO:0007265">
    <property type="term" value="P:Ras protein signal transduction"/>
    <property type="evidence" value="ECO:0007669"/>
    <property type="project" value="TreeGrafter"/>
</dbReference>
<feature type="domain" description="Ras-GEF" evidence="6">
    <location>
        <begin position="1371"/>
        <end position="1605"/>
    </location>
</feature>
<evidence type="ECO:0000259" key="8">
    <source>
        <dbReference type="PROSITE" id="PS50212"/>
    </source>
</evidence>
<evidence type="ECO:0008006" key="11">
    <source>
        <dbReference type="Google" id="ProtNLM"/>
    </source>
</evidence>
<organism evidence="9 10">
    <name type="scientific">Tetranychus urticae</name>
    <name type="common">Two-spotted spider mite</name>
    <dbReference type="NCBI Taxonomy" id="32264"/>
    <lineage>
        <taxon>Eukaryota</taxon>
        <taxon>Metazoa</taxon>
        <taxon>Ecdysozoa</taxon>
        <taxon>Arthropoda</taxon>
        <taxon>Chelicerata</taxon>
        <taxon>Arachnida</taxon>
        <taxon>Acari</taxon>
        <taxon>Acariformes</taxon>
        <taxon>Trombidiformes</taxon>
        <taxon>Prostigmata</taxon>
        <taxon>Eleutherengona</taxon>
        <taxon>Raphignathae</taxon>
        <taxon>Tetranychoidea</taxon>
        <taxon>Tetranychidae</taxon>
        <taxon>Tetranychus</taxon>
    </lineage>
</organism>
<dbReference type="Gene3D" id="2.30.29.30">
    <property type="entry name" value="Pleckstrin-homology domain (PH domain)/Phosphotyrosine-binding domain (PTB)"/>
    <property type="match status" value="2"/>
</dbReference>
<dbReference type="InterPro" id="IPR000651">
    <property type="entry name" value="Ras-like_Gua-exchang_fac_N"/>
</dbReference>
<dbReference type="PANTHER" id="PTHR23113:SF99">
    <property type="entry name" value="RASGEF DOMAIN-CONTAINING PROTEIN"/>
    <property type="match status" value="1"/>
</dbReference>
<dbReference type="InterPro" id="IPR000219">
    <property type="entry name" value="DH_dom"/>
</dbReference>
<feature type="compositionally biased region" description="Polar residues" evidence="4">
    <location>
        <begin position="1007"/>
        <end position="1053"/>
    </location>
</feature>
<feature type="coiled-coil region" evidence="3">
    <location>
        <begin position="154"/>
        <end position="181"/>
    </location>
</feature>
<feature type="compositionally biased region" description="Low complexity" evidence="4">
    <location>
        <begin position="1614"/>
        <end position="1633"/>
    </location>
</feature>
<proteinExistence type="predicted"/>
<evidence type="ECO:0000313" key="9">
    <source>
        <dbReference type="EnsemblMetazoa" id="tetur31g00190.1"/>
    </source>
</evidence>
<reference evidence="9" key="2">
    <citation type="submission" date="2015-06" db="UniProtKB">
        <authorList>
            <consortium name="EnsemblMetazoa"/>
        </authorList>
    </citation>
    <scope>IDENTIFICATION</scope>
</reference>
<dbReference type="Pfam" id="PF00618">
    <property type="entry name" value="RasGEF_N"/>
    <property type="match status" value="1"/>
</dbReference>
<dbReference type="Proteomes" id="UP000015104">
    <property type="component" value="Unassembled WGS sequence"/>
</dbReference>
<reference evidence="10" key="1">
    <citation type="submission" date="2011-08" db="EMBL/GenBank/DDBJ databases">
        <authorList>
            <person name="Rombauts S."/>
        </authorList>
    </citation>
    <scope>NUCLEOTIDE SEQUENCE</scope>
    <source>
        <strain evidence="10">London</strain>
    </source>
</reference>
<evidence type="ECO:0000259" key="5">
    <source>
        <dbReference type="PROSITE" id="PS50003"/>
    </source>
</evidence>
<evidence type="ECO:0000259" key="6">
    <source>
        <dbReference type="PROSITE" id="PS50009"/>
    </source>
</evidence>